<feature type="region of interest" description="Disordered" evidence="3">
    <location>
        <begin position="1"/>
        <end position="38"/>
    </location>
</feature>
<feature type="compositionally biased region" description="Low complexity" evidence="3">
    <location>
        <begin position="223"/>
        <end position="261"/>
    </location>
</feature>
<feature type="compositionally biased region" description="Polar residues" evidence="3">
    <location>
        <begin position="1181"/>
        <end position="1194"/>
    </location>
</feature>
<feature type="region of interest" description="Disordered" evidence="3">
    <location>
        <begin position="169"/>
        <end position="341"/>
    </location>
</feature>
<evidence type="ECO:0000313" key="5">
    <source>
        <dbReference type="EMBL" id="EXU98725.1"/>
    </source>
</evidence>
<evidence type="ECO:0000313" key="6">
    <source>
        <dbReference type="Proteomes" id="UP000030151"/>
    </source>
</evidence>
<evidence type="ECO:0000259" key="4">
    <source>
        <dbReference type="PROSITE" id="PS50048"/>
    </source>
</evidence>
<protein>
    <submittedName>
        <fullName evidence="5">Zn(2)-Cys(6) zinc finger domain protein</fullName>
    </submittedName>
</protein>
<dbReference type="Gene3D" id="4.10.240.10">
    <property type="entry name" value="Zn(2)-C6 fungal-type DNA-binding domain"/>
    <property type="match status" value="1"/>
</dbReference>
<evidence type="ECO:0000256" key="3">
    <source>
        <dbReference type="SAM" id="MobiDB-lite"/>
    </source>
</evidence>
<sequence>MDGTAQLHFSQPEAAKAGDSTLPGPPAPQSSVLHEDDASFFVSPRSTTFVDFTWVPRGPGAPSPAGRSWSRSTSTWSARSSSRSTSCGQGYGSYSSHGCGSFSGRRARCATGPGGAASLSPASAAGGATCAAGGSLGAASAGVSSAVSADIGDVDMDACVVDVDMGGASVSPTSPAGPRAANPAAPAGPAAARPHAPSSTHGPPAVEPGPAAAAACAPPPAPASTTSTSRSTPAPTIRTAGGACAGADAAAPPHQQHQQHQLEGTAGRCASGPQVASSSSQQHEACAGPPGSVAPTPSFRSSVPTAVPTFIPTLLPLSVPSSVPSSSLPTPTPTSSSGIHINTAVPSSVRLGSSASASSSSSCNSSPTGFASIHVSSAISSPTSISPRSTKPPASVAFNVKMPPRPAKRSADGSGASDDDASASSTAKLKLARSDRGPEDFSSVVKNRLQSYTRTGQACDRCKVRKIRCDALPEGCSHCINLNLDCYVTDRVTGRTERRGYMQQLEREKSRMMSHIRDLERLCAEKNVEVKPFQGRVRAQSPPDAAQEEDASNASANVAAASSNDGWCKFGSLWIKDSSTPDPTSSILRHKLPRNEWQTRPEQSRWGVGSDDAPLSSLKGMTLTLLGTTIETTSFDAPDVDEPPTAADPSVPLYNKSVQAFLRSAMRVNPAVQVELPTRENAFIYAEWYFITIASFMPLLHKPTFMKLLTRVYDEPGFKPTVPEMVLVHMVFAIILFQFGVRNSETLEQRNNFNDLSNKHYHFALSKMYEVFSSADFEALQGLVLIASHTRAFPKPGCGSIVASMALHRAIELNYHRRTKKPGEPTDLQNELRKRAWWNMMMVVVDINGKRGYPLPVSVQDFDVDFPEPIADELLSDEGVDTSRTVPCPYEIAIAAFKCIPIYMEMYANIFSVRRDESNYKNVLAVLEAQMKQWEADLPESMRLSPAKKNDHGMVGALFARTYMLEFRLHIRHPSLAMTTDAALIAENTKICEEAAREYLQTVEHLSRMKALDTTWHQMSLYCVAILSMLVPQWQRRFEITQDEVARLRDEMQRWMNIVREMSALLGCGTGMSTQIAQLINRTMSWIEHDMPQKDGKNPILTHVNVKQEHTLPSQGTVPLAPQEQQQHGHAVPFGAVAPQNQSFPSADTSQAEELTKNFYHANITAPAHATYPSLAYMDQQTQPNPQATSSYQHDQTDLYYPSSNEAAGHPGDPAQTATLAGYGSEAGQHICHQNSDMMWRSSWQNWSAAIAESQQRYGADSLMTLGDAETGRNSVITPIMAGNGMPHTGGELPMVPQPTSWPLIMFDQTPRD</sequence>
<feature type="domain" description="Zn(2)-C6 fungal-type" evidence="4">
    <location>
        <begin position="458"/>
        <end position="488"/>
    </location>
</feature>
<dbReference type="Pfam" id="PF04082">
    <property type="entry name" value="Fungal_trans"/>
    <property type="match status" value="1"/>
</dbReference>
<dbReference type="InterPro" id="IPR050987">
    <property type="entry name" value="AtrR-like"/>
</dbReference>
<feature type="region of interest" description="Disordered" evidence="3">
    <location>
        <begin position="55"/>
        <end position="92"/>
    </location>
</feature>
<comment type="caution">
    <text evidence="5">The sequence shown here is derived from an EMBL/GenBank/DDBJ whole genome shotgun (WGS) entry which is preliminary data.</text>
</comment>
<accession>A0A0A1USF4</accession>
<feature type="compositionally biased region" description="Low complexity" evidence="3">
    <location>
        <begin position="56"/>
        <end position="92"/>
    </location>
</feature>
<dbReference type="PANTHER" id="PTHR46910">
    <property type="entry name" value="TRANSCRIPTION FACTOR PDR1"/>
    <property type="match status" value="1"/>
</dbReference>
<dbReference type="InterPro" id="IPR036864">
    <property type="entry name" value="Zn2-C6_fun-type_DNA-bd_sf"/>
</dbReference>
<dbReference type="GO" id="GO:0003677">
    <property type="term" value="F:DNA binding"/>
    <property type="evidence" value="ECO:0007669"/>
    <property type="project" value="InterPro"/>
</dbReference>
<dbReference type="PROSITE" id="PS00463">
    <property type="entry name" value="ZN2_CY6_FUNGAL_1"/>
    <property type="match status" value="1"/>
</dbReference>
<feature type="compositionally biased region" description="Polar residues" evidence="3">
    <location>
        <begin position="274"/>
        <end position="283"/>
    </location>
</feature>
<evidence type="ECO:0000256" key="1">
    <source>
        <dbReference type="ARBA" id="ARBA00022723"/>
    </source>
</evidence>
<proteinExistence type="predicted"/>
<dbReference type="eggNOG" id="ENOG502RIXY">
    <property type="taxonomic scope" value="Eukaryota"/>
</dbReference>
<feature type="compositionally biased region" description="Low complexity" evidence="3">
    <location>
        <begin position="176"/>
        <end position="197"/>
    </location>
</feature>
<feature type="region of interest" description="Disordered" evidence="3">
    <location>
        <begin position="1181"/>
        <end position="1213"/>
    </location>
</feature>
<dbReference type="GO" id="GO:0008270">
    <property type="term" value="F:zinc ion binding"/>
    <property type="evidence" value="ECO:0007669"/>
    <property type="project" value="InterPro"/>
</dbReference>
<keyword evidence="2" id="KW-0539">Nucleus</keyword>
<feature type="compositionally biased region" description="Low complexity" evidence="3">
    <location>
        <begin position="312"/>
        <end position="337"/>
    </location>
</feature>
<dbReference type="InterPro" id="IPR007219">
    <property type="entry name" value="XnlR_reg_dom"/>
</dbReference>
<organism evidence="5 6">
    <name type="scientific">Metarhizium robertsii</name>
    <dbReference type="NCBI Taxonomy" id="568076"/>
    <lineage>
        <taxon>Eukaryota</taxon>
        <taxon>Fungi</taxon>
        <taxon>Dikarya</taxon>
        <taxon>Ascomycota</taxon>
        <taxon>Pezizomycotina</taxon>
        <taxon>Sordariomycetes</taxon>
        <taxon>Hypocreomycetidae</taxon>
        <taxon>Hypocreales</taxon>
        <taxon>Clavicipitaceae</taxon>
        <taxon>Metarhizium</taxon>
    </lineage>
</organism>
<feature type="region of interest" description="Disordered" evidence="3">
    <location>
        <begin position="380"/>
        <end position="442"/>
    </location>
</feature>
<feature type="region of interest" description="Disordered" evidence="3">
    <location>
        <begin position="535"/>
        <end position="558"/>
    </location>
</feature>
<feature type="compositionally biased region" description="Low complexity" evidence="3">
    <location>
        <begin position="412"/>
        <end position="429"/>
    </location>
</feature>
<dbReference type="OrthoDB" id="4456959at2759"/>
<dbReference type="EMBL" id="JELW01000024">
    <property type="protein sequence ID" value="EXU98725.1"/>
    <property type="molecule type" value="Genomic_DNA"/>
</dbReference>
<dbReference type="InterPro" id="IPR001138">
    <property type="entry name" value="Zn2Cys6_DnaBD"/>
</dbReference>
<name>A0A0A1USF4_9HYPO</name>
<evidence type="ECO:0000256" key="2">
    <source>
        <dbReference type="ARBA" id="ARBA00023242"/>
    </source>
</evidence>
<dbReference type="Proteomes" id="UP000030151">
    <property type="component" value="Unassembled WGS sequence"/>
</dbReference>
<dbReference type="CDD" id="cd00067">
    <property type="entry name" value="GAL4"/>
    <property type="match status" value="1"/>
</dbReference>
<dbReference type="PROSITE" id="PS50048">
    <property type="entry name" value="ZN2_CY6_FUNGAL_2"/>
    <property type="match status" value="1"/>
</dbReference>
<dbReference type="CDD" id="cd12148">
    <property type="entry name" value="fungal_TF_MHR"/>
    <property type="match status" value="1"/>
</dbReference>
<dbReference type="HOGENOM" id="CLU_006173_0_0_1"/>
<gene>
    <name evidence="5" type="ORF">X797_008200</name>
</gene>
<dbReference type="GO" id="GO:0000981">
    <property type="term" value="F:DNA-binding transcription factor activity, RNA polymerase II-specific"/>
    <property type="evidence" value="ECO:0007669"/>
    <property type="project" value="InterPro"/>
</dbReference>
<dbReference type="Pfam" id="PF00172">
    <property type="entry name" value="Zn_clus"/>
    <property type="match status" value="1"/>
</dbReference>
<dbReference type="SMART" id="SM00066">
    <property type="entry name" value="GAL4"/>
    <property type="match status" value="1"/>
</dbReference>
<keyword evidence="1" id="KW-0479">Metal-binding</keyword>
<dbReference type="GO" id="GO:0006351">
    <property type="term" value="P:DNA-templated transcription"/>
    <property type="evidence" value="ECO:0007669"/>
    <property type="project" value="InterPro"/>
</dbReference>
<dbReference type="PANTHER" id="PTHR46910:SF4">
    <property type="entry name" value="ZN(2)-C6 FUNGAL-TYPE DOMAIN-CONTAINING PROTEIN"/>
    <property type="match status" value="1"/>
</dbReference>
<feature type="compositionally biased region" description="Low complexity" evidence="3">
    <location>
        <begin position="380"/>
        <end position="393"/>
    </location>
</feature>
<dbReference type="SUPFAM" id="SSF57701">
    <property type="entry name" value="Zn2/Cys6 DNA-binding domain"/>
    <property type="match status" value="1"/>
</dbReference>
<reference evidence="5 6" key="1">
    <citation type="submission" date="2014-02" db="EMBL/GenBank/DDBJ databases">
        <title>The genome sequence of the entomopathogenic fungus Metarhizium robertsii ARSEF 2575.</title>
        <authorList>
            <person name="Giuliano Garisto Donzelli B."/>
            <person name="Roe B.A."/>
            <person name="Macmil S.L."/>
            <person name="Krasnoff S.B."/>
            <person name="Gibson D.M."/>
        </authorList>
    </citation>
    <scope>NUCLEOTIDE SEQUENCE [LARGE SCALE GENOMIC DNA]</scope>
    <source>
        <strain evidence="5 6">ARSEF 2575</strain>
    </source>
</reference>